<evidence type="ECO:0000313" key="1">
    <source>
        <dbReference type="EMBL" id="CBY28350.1"/>
    </source>
</evidence>
<protein>
    <submittedName>
        <fullName evidence="1">Uncharacterized protein</fullName>
    </submittedName>
</protein>
<dbReference type="EMBL" id="FR729477">
    <property type="protein sequence ID" value="CBY28350.1"/>
    <property type="molecule type" value="Genomic_DNA"/>
</dbReference>
<dbReference type="HOGENOM" id="CLU_3350600_0_0_6"/>
<proteinExistence type="predicted"/>
<sequence length="37" mass="4252">MINIDQNLKNSSLIANLIKMAIYNNTLIVKYQIKSID</sequence>
<name>A0A0H3P0F5_YERE1</name>
<dbReference type="KEGG" id="yey:Y11_41801"/>
<dbReference type="Proteomes" id="UP000008084">
    <property type="component" value="Chromosome"/>
</dbReference>
<accession>A0A0H3P0F5</accession>
<gene>
    <name evidence="1" type="ordered locus">Y11_41801</name>
</gene>
<organism evidence="1 2">
    <name type="scientific">Yersinia enterocolitica subsp. palearctica serotype O:3 (strain DSM 13030 / CIP 106945 / Y11)</name>
    <dbReference type="NCBI Taxonomy" id="930944"/>
    <lineage>
        <taxon>Bacteria</taxon>
        <taxon>Pseudomonadati</taxon>
        <taxon>Pseudomonadota</taxon>
        <taxon>Gammaproteobacteria</taxon>
        <taxon>Enterobacterales</taxon>
        <taxon>Yersiniaceae</taxon>
        <taxon>Yersinia</taxon>
    </lineage>
</organism>
<dbReference type="AlphaFoldDB" id="A0A0H3P0F5"/>
<reference evidence="1 2" key="1">
    <citation type="journal article" date="2011" name="J. Bacteriol.">
        <title>Complete genome sequence of Yersinia enterocolitica subsp. palearctica serogroup O:3.</title>
        <authorList>
            <person name="Batzilla J."/>
            <person name="Hoper D."/>
            <person name="Antonenka U."/>
            <person name="Heesemann J."/>
            <person name="Rakin A."/>
        </authorList>
    </citation>
    <scope>NUCLEOTIDE SEQUENCE [LARGE SCALE GENOMIC DNA]</scope>
    <source>
        <strain evidence="2">DSM 13030 / CIP 106945 / Y11</strain>
    </source>
</reference>
<evidence type="ECO:0000313" key="2">
    <source>
        <dbReference type="Proteomes" id="UP000008084"/>
    </source>
</evidence>